<gene>
    <name evidence="2" type="ORF">MARPU_07310</name>
</gene>
<evidence type="ECO:0000313" key="2">
    <source>
        <dbReference type="EMBL" id="AHF03691.1"/>
    </source>
</evidence>
<dbReference type="RefSeq" id="WP_005223783.1">
    <property type="nucleotide sequence ID" value="NZ_CP007031.1"/>
</dbReference>
<feature type="transmembrane region" description="Helical" evidence="1">
    <location>
        <begin position="20"/>
        <end position="39"/>
    </location>
</feature>
<name>W0E3P8_MARPU</name>
<proteinExistence type="predicted"/>
<dbReference type="Proteomes" id="UP000005275">
    <property type="component" value="Chromosome"/>
</dbReference>
<dbReference type="EMBL" id="CP007031">
    <property type="protein sequence ID" value="AHF03691.1"/>
    <property type="molecule type" value="Genomic_DNA"/>
</dbReference>
<dbReference type="STRING" id="765910.MARPU_07310"/>
<evidence type="ECO:0000256" key="1">
    <source>
        <dbReference type="SAM" id="Phobius"/>
    </source>
</evidence>
<protein>
    <submittedName>
        <fullName evidence="2">Uncharacterized protein</fullName>
    </submittedName>
</protein>
<reference evidence="2 3" key="1">
    <citation type="submission" date="2013-12" db="EMBL/GenBank/DDBJ databases">
        <authorList>
            <consortium name="DOE Joint Genome Institute"/>
            <person name="Bryant D.A."/>
            <person name="Huntemann M."/>
            <person name="Han J."/>
            <person name="Chen A."/>
            <person name="Kyrpides N."/>
            <person name="Mavromatis K."/>
            <person name="Markowitz V."/>
            <person name="Palaniappan K."/>
            <person name="Ivanova N."/>
            <person name="Schaumberg A."/>
            <person name="Pati A."/>
            <person name="Liolios K."/>
            <person name="Nordberg H.P."/>
            <person name="Cantor M.N."/>
            <person name="Hua S.X."/>
            <person name="Woyke T."/>
        </authorList>
    </citation>
    <scope>NUCLEOTIDE SEQUENCE [LARGE SCALE GENOMIC DNA]</scope>
    <source>
        <strain evidence="2 3">984</strain>
    </source>
</reference>
<keyword evidence="3" id="KW-1185">Reference proteome</keyword>
<dbReference type="HOGENOM" id="CLU_218467_0_0_6"/>
<organism evidence="2 3">
    <name type="scientific">Marichromatium purpuratum 984</name>
    <dbReference type="NCBI Taxonomy" id="765910"/>
    <lineage>
        <taxon>Bacteria</taxon>
        <taxon>Pseudomonadati</taxon>
        <taxon>Pseudomonadota</taxon>
        <taxon>Gammaproteobacteria</taxon>
        <taxon>Chromatiales</taxon>
        <taxon>Chromatiaceae</taxon>
        <taxon>Marichromatium</taxon>
    </lineage>
</organism>
<keyword evidence="1" id="KW-1133">Transmembrane helix</keyword>
<keyword evidence="1" id="KW-0472">Membrane</keyword>
<sequence>MNDPDSNRSTPARPALGARALGGVLLFFSVGLVSCQALFSW</sequence>
<evidence type="ECO:0000313" key="3">
    <source>
        <dbReference type="Proteomes" id="UP000005275"/>
    </source>
</evidence>
<dbReference type="AlphaFoldDB" id="W0E3P8"/>
<accession>W0E3P8</accession>
<dbReference type="KEGG" id="mpur:MARPU_07310"/>
<keyword evidence="1" id="KW-0812">Transmembrane</keyword>